<proteinExistence type="predicted"/>
<accession>X1W3A3</accession>
<dbReference type="AlphaFoldDB" id="X1W3A3"/>
<comment type="caution">
    <text evidence="1">The sequence shown here is derived from an EMBL/GenBank/DDBJ whole genome shotgun (WGS) entry which is preliminary data.</text>
</comment>
<protein>
    <submittedName>
        <fullName evidence="1">Uncharacterized protein</fullName>
    </submittedName>
</protein>
<gene>
    <name evidence="1" type="ORF">S12H4_56403</name>
</gene>
<reference evidence="1" key="1">
    <citation type="journal article" date="2014" name="Front. Microbiol.">
        <title>High frequency of phylogenetically diverse reductive dehalogenase-homologous genes in deep subseafloor sedimentary metagenomes.</title>
        <authorList>
            <person name="Kawai M."/>
            <person name="Futagami T."/>
            <person name="Toyoda A."/>
            <person name="Takaki Y."/>
            <person name="Nishi S."/>
            <person name="Hori S."/>
            <person name="Arai W."/>
            <person name="Tsubouchi T."/>
            <person name="Morono Y."/>
            <person name="Uchiyama I."/>
            <person name="Ito T."/>
            <person name="Fujiyama A."/>
            <person name="Inagaki F."/>
            <person name="Takami H."/>
        </authorList>
    </citation>
    <scope>NUCLEOTIDE SEQUENCE</scope>
    <source>
        <strain evidence="1">Expedition CK06-06</strain>
    </source>
</reference>
<evidence type="ECO:0000313" key="1">
    <source>
        <dbReference type="EMBL" id="GAJ25105.1"/>
    </source>
</evidence>
<sequence length="40" mass="4573">MITLADVMNNKTVKTYVHKADDFLGIIGYTEHGERHAKRV</sequence>
<feature type="non-terminal residue" evidence="1">
    <location>
        <position position="40"/>
    </location>
</feature>
<name>X1W3A3_9ZZZZ</name>
<organism evidence="1">
    <name type="scientific">marine sediment metagenome</name>
    <dbReference type="NCBI Taxonomy" id="412755"/>
    <lineage>
        <taxon>unclassified sequences</taxon>
        <taxon>metagenomes</taxon>
        <taxon>ecological metagenomes</taxon>
    </lineage>
</organism>
<dbReference type="EMBL" id="BARW01036319">
    <property type="protein sequence ID" value="GAJ25105.1"/>
    <property type="molecule type" value="Genomic_DNA"/>
</dbReference>